<sequence length="192" mass="21974">MMSSVDYQKAVIWSLSKFSQQKKAADFFDSLRTGLCVYSPGAQSLYGKYDVYWGTSQREKLVVMPDFAQHLWTIQRLDLSTARQTGIYLVPGEIIGRDGFYLSVRDSSKKRILVPAKTGFSKIARLFEKKIGQPFCPIVTRGDLREFRQSHPYLHLHHIDITRIPVVSDLTKRDVLDMSRQKLSSLLSEGLN</sequence>
<protein>
    <submittedName>
        <fullName evidence="1">Uncharacterized protein</fullName>
    </submittedName>
</protein>
<evidence type="ECO:0000313" key="2">
    <source>
        <dbReference type="Proteomes" id="UP000027997"/>
    </source>
</evidence>
<reference evidence="1 2" key="1">
    <citation type="submission" date="2014-06" db="EMBL/GenBank/DDBJ databases">
        <title>Whole Genome Sequences of Three Symbiotic Endozoicomonas Bacteria.</title>
        <authorList>
            <person name="Neave M.J."/>
            <person name="Apprill A."/>
            <person name="Voolstra C.R."/>
        </authorList>
    </citation>
    <scope>NUCLEOTIDE SEQUENCE [LARGE SCALE GENOMIC DNA]</scope>
    <source>
        <strain evidence="1 2">DSM 22380</strain>
    </source>
</reference>
<evidence type="ECO:0000313" key="1">
    <source>
        <dbReference type="EMBL" id="KEI71090.1"/>
    </source>
</evidence>
<keyword evidence="2" id="KW-1185">Reference proteome</keyword>
<proteinExistence type="predicted"/>
<comment type="caution">
    <text evidence="1">The sequence shown here is derived from an EMBL/GenBank/DDBJ whole genome shotgun (WGS) entry which is preliminary data.</text>
</comment>
<organism evidence="1 2">
    <name type="scientific">Endozoicomonas elysicola</name>
    <dbReference type="NCBI Taxonomy" id="305900"/>
    <lineage>
        <taxon>Bacteria</taxon>
        <taxon>Pseudomonadati</taxon>
        <taxon>Pseudomonadota</taxon>
        <taxon>Gammaproteobacteria</taxon>
        <taxon>Oceanospirillales</taxon>
        <taxon>Endozoicomonadaceae</taxon>
        <taxon>Endozoicomonas</taxon>
    </lineage>
</organism>
<dbReference type="AlphaFoldDB" id="A0A081KAB4"/>
<gene>
    <name evidence="1" type="ORF">GV64_10330</name>
</gene>
<dbReference type="Proteomes" id="UP000027997">
    <property type="component" value="Unassembled WGS sequence"/>
</dbReference>
<name>A0A081KAB4_9GAMM</name>
<accession>A0A081KAB4</accession>
<dbReference type="RefSeq" id="WP_020585014.1">
    <property type="nucleotide sequence ID" value="NZ_JOJP01000001.1"/>
</dbReference>
<dbReference type="EMBL" id="JOJP01000001">
    <property type="protein sequence ID" value="KEI71090.1"/>
    <property type="molecule type" value="Genomic_DNA"/>
</dbReference>
<dbReference type="eggNOG" id="ENOG50311JN">
    <property type="taxonomic scope" value="Bacteria"/>
</dbReference>